<feature type="transmembrane region" description="Helical" evidence="1">
    <location>
        <begin position="135"/>
        <end position="152"/>
    </location>
</feature>
<feature type="transmembrane region" description="Helical" evidence="1">
    <location>
        <begin position="369"/>
        <end position="389"/>
    </location>
</feature>
<organism evidence="2 3">
    <name type="scientific">Oleomonas cavernae</name>
    <dbReference type="NCBI Taxonomy" id="2320859"/>
    <lineage>
        <taxon>Bacteria</taxon>
        <taxon>Pseudomonadati</taxon>
        <taxon>Pseudomonadota</taxon>
        <taxon>Alphaproteobacteria</taxon>
        <taxon>Acetobacterales</taxon>
        <taxon>Acetobacteraceae</taxon>
        <taxon>Oleomonas</taxon>
    </lineage>
</organism>
<dbReference type="OrthoDB" id="8435670at2"/>
<feature type="transmembrane region" description="Helical" evidence="1">
    <location>
        <begin position="277"/>
        <end position="302"/>
    </location>
</feature>
<evidence type="ECO:0008006" key="4">
    <source>
        <dbReference type="Google" id="ProtNLM"/>
    </source>
</evidence>
<keyword evidence="1" id="KW-0812">Transmembrane</keyword>
<feature type="transmembrane region" description="Helical" evidence="1">
    <location>
        <begin position="164"/>
        <end position="187"/>
    </location>
</feature>
<dbReference type="RefSeq" id="WP_119780366.1">
    <property type="nucleotide sequence ID" value="NZ_QYUK01000011.1"/>
</dbReference>
<proteinExistence type="predicted"/>
<protein>
    <recommendedName>
        <fullName evidence="4">O-antigen ligase domain-containing protein</fullName>
    </recommendedName>
</protein>
<evidence type="ECO:0000313" key="3">
    <source>
        <dbReference type="Proteomes" id="UP000284605"/>
    </source>
</evidence>
<comment type="caution">
    <text evidence="2">The sequence shown here is derived from an EMBL/GenBank/DDBJ whole genome shotgun (WGS) entry which is preliminary data.</text>
</comment>
<keyword evidence="1" id="KW-1133">Transmembrane helix</keyword>
<sequence length="447" mass="48755">MRRPWRRQGPTNDRRRGHPLRRGRILLPVRADALPARGHEAVAGAGDRWKVALLVVLLPLFGQSFHYLIDLAPTYLLSKAWPFVTLPLALLGLMRAAPPMTVLVLTMLAYVLGVTPLLSMVQLGNGFFDALATTVKAWPLAYYFSLTGLLALTLPKPATIQRALVILGIATFGLMIALWFVVPRSWYVTDVALSKFFIFETERGYRLYMPMFLGTLALFLCGRYAMATPGRRWLLLLIPLAMLAQILIYKQRVVIAGTAGIIGLGILVMMPSRLRRLGIIGALVVGAVGLFLLFSGILTAGLDQSLGHSLSIRQNSFSLAIEYVAQDLMRLIFGVGSVTRHSAVTMADLFGDASFYLADIGWAGILFEYGAIGTGLIAVVHAAAAIITWRNARLLGDPLSAALFDYVLYIILTSSIYSVMFLPGELATVTALSVYLVRCRSGALPSA</sequence>
<dbReference type="EMBL" id="QYUK01000011">
    <property type="protein sequence ID" value="RJF89122.1"/>
    <property type="molecule type" value="Genomic_DNA"/>
</dbReference>
<reference evidence="2 3" key="1">
    <citation type="submission" date="2018-09" db="EMBL/GenBank/DDBJ databases">
        <authorList>
            <person name="Zhu H."/>
        </authorList>
    </citation>
    <scope>NUCLEOTIDE SEQUENCE [LARGE SCALE GENOMIC DNA]</scope>
    <source>
        <strain evidence="2 3">K1W22B-8</strain>
    </source>
</reference>
<feature type="transmembrane region" description="Helical" evidence="1">
    <location>
        <begin position="254"/>
        <end position="270"/>
    </location>
</feature>
<dbReference type="AlphaFoldDB" id="A0A418WGM0"/>
<feature type="transmembrane region" description="Helical" evidence="1">
    <location>
        <begin position="101"/>
        <end position="123"/>
    </location>
</feature>
<name>A0A418WGM0_9PROT</name>
<dbReference type="Proteomes" id="UP000284605">
    <property type="component" value="Unassembled WGS sequence"/>
</dbReference>
<feature type="transmembrane region" description="Helical" evidence="1">
    <location>
        <begin position="233"/>
        <end position="248"/>
    </location>
</feature>
<evidence type="ECO:0000256" key="1">
    <source>
        <dbReference type="SAM" id="Phobius"/>
    </source>
</evidence>
<feature type="transmembrane region" description="Helical" evidence="1">
    <location>
        <begin position="207"/>
        <end position="226"/>
    </location>
</feature>
<keyword evidence="3" id="KW-1185">Reference proteome</keyword>
<feature type="transmembrane region" description="Helical" evidence="1">
    <location>
        <begin position="401"/>
        <end position="422"/>
    </location>
</feature>
<feature type="transmembrane region" description="Helical" evidence="1">
    <location>
        <begin position="75"/>
        <end position="94"/>
    </location>
</feature>
<feature type="transmembrane region" description="Helical" evidence="1">
    <location>
        <begin position="51"/>
        <end position="69"/>
    </location>
</feature>
<gene>
    <name evidence="2" type="ORF">D3874_20840</name>
</gene>
<keyword evidence="1" id="KW-0472">Membrane</keyword>
<evidence type="ECO:0000313" key="2">
    <source>
        <dbReference type="EMBL" id="RJF89122.1"/>
    </source>
</evidence>
<accession>A0A418WGM0</accession>